<evidence type="ECO:0000256" key="4">
    <source>
        <dbReference type="ARBA" id="ARBA00023204"/>
    </source>
</evidence>
<dbReference type="Proteomes" id="UP001266305">
    <property type="component" value="Unassembled WGS sequence"/>
</dbReference>
<keyword evidence="5" id="KW-0539">Nucleus</keyword>
<evidence type="ECO:0000313" key="9">
    <source>
        <dbReference type="EMBL" id="KAK2102350.1"/>
    </source>
</evidence>
<keyword evidence="10" id="KW-1185">Reference proteome</keyword>
<dbReference type="Pfam" id="PF10404">
    <property type="entry name" value="BHD_2"/>
    <property type="match status" value="1"/>
</dbReference>
<dbReference type="InterPro" id="IPR018326">
    <property type="entry name" value="Rad4_beta-hairpin_dom1"/>
</dbReference>
<feature type="domain" description="Rad4 beta-hairpin" evidence="7">
    <location>
        <begin position="1"/>
        <end position="53"/>
    </location>
</feature>
<dbReference type="InterPro" id="IPR018327">
    <property type="entry name" value="BHD_2"/>
</dbReference>
<evidence type="ECO:0000256" key="1">
    <source>
        <dbReference type="ARBA" id="ARBA00004123"/>
    </source>
</evidence>
<accession>A0ABQ9UZ62</accession>
<evidence type="ECO:0000313" key="10">
    <source>
        <dbReference type="Proteomes" id="UP001266305"/>
    </source>
</evidence>
<organism evidence="9 10">
    <name type="scientific">Saguinus oedipus</name>
    <name type="common">Cotton-top tamarin</name>
    <name type="synonym">Oedipomidas oedipus</name>
    <dbReference type="NCBI Taxonomy" id="9490"/>
    <lineage>
        <taxon>Eukaryota</taxon>
        <taxon>Metazoa</taxon>
        <taxon>Chordata</taxon>
        <taxon>Craniata</taxon>
        <taxon>Vertebrata</taxon>
        <taxon>Euteleostomi</taxon>
        <taxon>Mammalia</taxon>
        <taxon>Eutheria</taxon>
        <taxon>Euarchontoglires</taxon>
        <taxon>Primates</taxon>
        <taxon>Haplorrhini</taxon>
        <taxon>Platyrrhini</taxon>
        <taxon>Cebidae</taxon>
        <taxon>Callitrichinae</taxon>
        <taxon>Saguinus</taxon>
    </lineage>
</organism>
<feature type="compositionally biased region" description="Basic residues" evidence="6">
    <location>
        <begin position="212"/>
        <end position="223"/>
    </location>
</feature>
<keyword evidence="3" id="KW-0227">DNA damage</keyword>
<comment type="caution">
    <text evidence="9">The sequence shown here is derived from an EMBL/GenBank/DDBJ whole genome shotgun (WGS) entry which is preliminary data.</text>
</comment>
<evidence type="ECO:0000256" key="2">
    <source>
        <dbReference type="ARBA" id="ARBA00009525"/>
    </source>
</evidence>
<feature type="domain" description="Rad4 beta-hairpin" evidence="8">
    <location>
        <begin position="55"/>
        <end position="115"/>
    </location>
</feature>
<keyword evidence="4" id="KW-0234">DNA repair</keyword>
<comment type="subcellular location">
    <subcellularLocation>
        <location evidence="1">Nucleus</location>
    </subcellularLocation>
</comment>
<comment type="similarity">
    <text evidence="2">Belongs to the XPC family.</text>
</comment>
<evidence type="ECO:0000256" key="3">
    <source>
        <dbReference type="ARBA" id="ARBA00022763"/>
    </source>
</evidence>
<gene>
    <name evidence="9" type="ORF">P7K49_020017</name>
</gene>
<proteinExistence type="inferred from homology"/>
<dbReference type="PANTHER" id="PTHR12135">
    <property type="entry name" value="DNA REPAIR PROTEIN XP-C / RAD4"/>
    <property type="match status" value="1"/>
</dbReference>
<name>A0ABQ9UZ62_SAGOE</name>
<feature type="region of interest" description="Disordered" evidence="6">
    <location>
        <begin position="160"/>
        <end position="225"/>
    </location>
</feature>
<evidence type="ECO:0000259" key="8">
    <source>
        <dbReference type="SMART" id="SM01031"/>
    </source>
</evidence>
<evidence type="ECO:0000259" key="7">
    <source>
        <dbReference type="SMART" id="SM01030"/>
    </source>
</evidence>
<dbReference type="SMART" id="SM01031">
    <property type="entry name" value="BHD_2"/>
    <property type="match status" value="1"/>
</dbReference>
<dbReference type="SMART" id="SM01030">
    <property type="entry name" value="BHD_1"/>
    <property type="match status" value="1"/>
</dbReference>
<reference evidence="9 10" key="1">
    <citation type="submission" date="2023-05" db="EMBL/GenBank/DDBJ databases">
        <title>B98-5 Cell Line De Novo Hybrid Assembly: An Optical Mapping Approach.</title>
        <authorList>
            <person name="Kananen K."/>
            <person name="Auerbach J.A."/>
            <person name="Kautto E."/>
            <person name="Blachly J.S."/>
        </authorList>
    </citation>
    <scope>NUCLEOTIDE SEQUENCE [LARGE SCALE GENOMIC DNA]</scope>
    <source>
        <strain evidence="9">B95-8</strain>
        <tissue evidence="9">Cell line</tissue>
    </source>
</reference>
<dbReference type="EMBL" id="JASSZA010000009">
    <property type="protein sequence ID" value="KAK2102350.1"/>
    <property type="molecule type" value="Genomic_DNA"/>
</dbReference>
<evidence type="ECO:0000256" key="6">
    <source>
        <dbReference type="SAM" id="MobiDB-lite"/>
    </source>
</evidence>
<dbReference type="PANTHER" id="PTHR12135:SF0">
    <property type="entry name" value="DNA REPAIR PROTEIN COMPLEMENTING XP-C CELLS"/>
    <property type="match status" value="1"/>
</dbReference>
<sequence length="276" mass="31220">MDQSLPTAIGLYMNYSLYALKQHPLKYEAISPETAAILGYCHEKVVYSRDCVHTLHSRDTWMKKARVVRHGEVPYKMMKGYSNHAWKAQLVEHQLEEENDLGLFGYWQTEAYQPLMAMGGKENEQMIIKKKEKEKREKWALGNWKLLAKGLLIRERPNHRCGLKSEAPDPYADAGGGHSSDEEEGTSSQEKAARILAASWSQNREDKEKQKLKGSPKKTKRERKAAASHLFSFEKLCAEPPLQRHPPLVAAPLQAPHLPWACPAPSDGGFSAEMAN</sequence>
<dbReference type="InterPro" id="IPR004583">
    <property type="entry name" value="DNA_repair_Rad4"/>
</dbReference>
<protein>
    <submittedName>
        <fullName evidence="9">Uncharacterized protein</fullName>
    </submittedName>
</protein>
<evidence type="ECO:0000256" key="5">
    <source>
        <dbReference type="ARBA" id="ARBA00023242"/>
    </source>
</evidence>